<name>A0A6A6T2J5_9PLEO</name>
<feature type="compositionally biased region" description="Low complexity" evidence="1">
    <location>
        <begin position="1605"/>
        <end position="1615"/>
    </location>
</feature>
<feature type="compositionally biased region" description="Basic and acidic residues" evidence="1">
    <location>
        <begin position="1641"/>
        <end position="1669"/>
    </location>
</feature>
<feature type="compositionally biased region" description="Acidic residues" evidence="1">
    <location>
        <begin position="1516"/>
        <end position="1526"/>
    </location>
</feature>
<keyword evidence="3" id="KW-1185">Reference proteome</keyword>
<organism evidence="2 3">
    <name type="scientific">Lophiostoma macrostomum CBS 122681</name>
    <dbReference type="NCBI Taxonomy" id="1314788"/>
    <lineage>
        <taxon>Eukaryota</taxon>
        <taxon>Fungi</taxon>
        <taxon>Dikarya</taxon>
        <taxon>Ascomycota</taxon>
        <taxon>Pezizomycotina</taxon>
        <taxon>Dothideomycetes</taxon>
        <taxon>Pleosporomycetidae</taxon>
        <taxon>Pleosporales</taxon>
        <taxon>Lophiostomataceae</taxon>
        <taxon>Lophiostoma</taxon>
    </lineage>
</organism>
<feature type="region of interest" description="Disordered" evidence="1">
    <location>
        <begin position="803"/>
        <end position="828"/>
    </location>
</feature>
<evidence type="ECO:0000313" key="2">
    <source>
        <dbReference type="EMBL" id="KAF2653123.1"/>
    </source>
</evidence>
<dbReference type="EMBL" id="MU004387">
    <property type="protein sequence ID" value="KAF2653123.1"/>
    <property type="molecule type" value="Genomic_DNA"/>
</dbReference>
<feature type="region of interest" description="Disordered" evidence="1">
    <location>
        <begin position="1168"/>
        <end position="1706"/>
    </location>
</feature>
<evidence type="ECO:0000256" key="1">
    <source>
        <dbReference type="SAM" id="MobiDB-lite"/>
    </source>
</evidence>
<proteinExistence type="predicted"/>
<feature type="compositionally biased region" description="Low complexity" evidence="1">
    <location>
        <begin position="1475"/>
        <end position="1497"/>
    </location>
</feature>
<evidence type="ECO:0000313" key="3">
    <source>
        <dbReference type="Proteomes" id="UP000799324"/>
    </source>
</evidence>
<dbReference type="Proteomes" id="UP000799324">
    <property type="component" value="Unassembled WGS sequence"/>
</dbReference>
<feature type="compositionally biased region" description="Pro residues" evidence="1">
    <location>
        <begin position="1316"/>
        <end position="1331"/>
    </location>
</feature>
<feature type="compositionally biased region" description="Low complexity" evidence="1">
    <location>
        <begin position="1529"/>
        <end position="1540"/>
    </location>
</feature>
<sequence>MAHSRDNSRFNRRLPDEVKDRIFAYAGREAYSAFQIARNAREKQHALYEPFTYWDWHGADEQADWQNEDKRKKRLLWERERGFRADGGMWSGYPFAQKRWRAFQYQINDSNRWYVKRIATARWMSTADLLWIARELPALEALELSDWLDEHIGDPSTPISDWTEVLDRLLGVQPRTLELSDLEYFTYYGLGETKESIAARLSAAINQANEDESDGFPEAYLVLQTLGLDLVEQQETFNTIQKQKDSRYVVSDELQQIIYEAGTRNILARLKWLGVSSWTQHDGQHPISIIVPQCERLQTLSIRGPPGYGQLGVQGNSAGMWEDVGAHGQVCELILGLVQNVPESVATIELRRAVDFLPHLLEKLSEMKPTIKSVAIDLGAWIQMYPLRRLEVKPSNLPGSVLGDYEIEITARSAAHYTNDIAEQIGHLPTINRSKTEPSRSTNDAVDELDAIEVKRDKDEEFEDFKYKKKQRRYYAEDGGSWISAGSGEVEDEDEAGLADGDAHGFCPLDGTSETGHAATRTRLKDLKINALPRLLTMLYEAAHDSEISLIPLDPDPEDRSTNPIHPLALIQAGDECGRGCGSRYRNVRPGDDFTEIYRWLNEAFKWRPVFDWDWFMVPEKMLDTVDSAYQMMFSNETDCLGRIEDQFRSLKDAGISLHLLIGRRDESSSSCYWGWPYEEHKWKAWLDRPFDSNLDSIAGLVDGLSIFYDLRNPLHAKRLEDIDTLEPVKRPAATCPAVPCPWAKVGEHYPIYEDCPFITQRKPLGYPEIDNSKRGSQKMANKQTLKPKCLTPVEYARLANSSTAAPPVGQNANDHPSDDSDIDDGSNSISDVPLHHLARRAAFTREAVGWQRFWSTYALKFTNLTLLRVRMPRCFDTVGSWRLAKLLDQNVGWQMLIHTDERQRIQSSEDLIRHIASREPYTFEHKLESKIWPAGRFVRRSWIWPKTKTDFLPIGEETERTWVMTSEPTTSRGNRAFTKEDAQYTQEWEEQEYAKASERAAAAAHKEREAEVSLEQMLEEDPLPLENRRRRKKLYHHALRHFGQRIWEQELQTHIDRLTDDNNDWPDIDEDDEGAQMEQSRLDNMIDWLKTRQKEDVPIFGEPQHDDLNDTGDIKAEMGWRDLGPLAGADWVQEQVTMYEATAAHHDVDFRDAGGLPVLISTDPEKRLSDASAVSRKSISKGGDLESPSSSAKPPRLEAVSEEPLEETIHVTTTGSTAGKRKRAGSAQSSQGKAAKQARFEDISPTQPVPPTPTTPRSSEPATALMKNKPFESSTEKRPPTPMPSNTSSKGRSRAKTASDLPSVPEEAPAVPSIPAGPGPAEPPIPPTPSTAPSRKRKASSTTMASDPSTSRLPTPPPKKTKLSSNQATHPASEPDTKPDPKPTSTKAASTGSRKRKRKPTPTPTSTAPSATEPRPISRASAPPTTSSEPPSKKAKGATAKPAPTPLPRDPMPSIDSPSPLPDPIQDPSPDELAASPSDQDPAASTAKSSSKRTMAQPRKRSSVQAYVPPRGALDDDDEVDEEELAPSRSTSSRARAGARGSGRGSGRGSSRVARGAASTSAPTSTPAREELAPEPEAEPDLPKPSETTATTSSRGRGRGGLRGSRAVRAARGGSSRGGKKGSTEAEAEPTPAPAAEPGTKTESRAKDKGKTKAEKEKEKEKEKEVGKSKSKTKSKSAANAGVALELKSPVAGRTRSKRRAAGGG</sequence>
<reference evidence="2" key="1">
    <citation type="journal article" date="2020" name="Stud. Mycol.">
        <title>101 Dothideomycetes genomes: a test case for predicting lifestyles and emergence of pathogens.</title>
        <authorList>
            <person name="Haridas S."/>
            <person name="Albert R."/>
            <person name="Binder M."/>
            <person name="Bloem J."/>
            <person name="Labutti K."/>
            <person name="Salamov A."/>
            <person name="Andreopoulos B."/>
            <person name="Baker S."/>
            <person name="Barry K."/>
            <person name="Bills G."/>
            <person name="Bluhm B."/>
            <person name="Cannon C."/>
            <person name="Castanera R."/>
            <person name="Culley D."/>
            <person name="Daum C."/>
            <person name="Ezra D."/>
            <person name="Gonzalez J."/>
            <person name="Henrissat B."/>
            <person name="Kuo A."/>
            <person name="Liang C."/>
            <person name="Lipzen A."/>
            <person name="Lutzoni F."/>
            <person name="Magnuson J."/>
            <person name="Mondo S."/>
            <person name="Nolan M."/>
            <person name="Ohm R."/>
            <person name="Pangilinan J."/>
            <person name="Park H.-J."/>
            <person name="Ramirez L."/>
            <person name="Alfaro M."/>
            <person name="Sun H."/>
            <person name="Tritt A."/>
            <person name="Yoshinaga Y."/>
            <person name="Zwiers L.-H."/>
            <person name="Turgeon B."/>
            <person name="Goodwin S."/>
            <person name="Spatafora J."/>
            <person name="Crous P."/>
            <person name="Grigoriev I."/>
        </authorList>
    </citation>
    <scope>NUCLEOTIDE SEQUENCE</scope>
    <source>
        <strain evidence="2">CBS 122681</strain>
    </source>
</reference>
<feature type="compositionally biased region" description="Low complexity" evidence="1">
    <location>
        <begin position="1550"/>
        <end position="1568"/>
    </location>
</feature>
<dbReference type="PANTHER" id="PTHR24216">
    <property type="entry name" value="PAXILLIN-RELATED"/>
    <property type="match status" value="1"/>
</dbReference>
<gene>
    <name evidence="2" type="ORF">K491DRAFT_718345</name>
</gene>
<feature type="compositionally biased region" description="Low complexity" evidence="1">
    <location>
        <begin position="1226"/>
        <end position="1238"/>
    </location>
</feature>
<feature type="compositionally biased region" description="Polar residues" evidence="1">
    <location>
        <begin position="803"/>
        <end position="815"/>
    </location>
</feature>
<feature type="compositionally biased region" description="Basic residues" evidence="1">
    <location>
        <begin position="1696"/>
        <end position="1706"/>
    </location>
</feature>
<dbReference type="PANTHER" id="PTHR24216:SF65">
    <property type="entry name" value="PAXILLIN-LIKE PROTEIN 1"/>
    <property type="match status" value="1"/>
</dbReference>
<protein>
    <submittedName>
        <fullName evidence="2">Uncharacterized protein</fullName>
    </submittedName>
</protein>
<accession>A0A6A6T2J5</accession>
<dbReference type="OrthoDB" id="3944206at2759"/>
<feature type="compositionally biased region" description="Low complexity" evidence="1">
    <location>
        <begin position="1405"/>
        <end position="1431"/>
    </location>
</feature>